<reference evidence="1 2" key="1">
    <citation type="journal article" date="2019" name="Int. J. Syst. Evol. Microbiol.">
        <title>The Global Catalogue of Microorganisms (GCM) 10K type strain sequencing project: providing services to taxonomists for standard genome sequencing and annotation.</title>
        <authorList>
            <consortium name="The Broad Institute Genomics Platform"/>
            <consortium name="The Broad Institute Genome Sequencing Center for Infectious Disease"/>
            <person name="Wu L."/>
            <person name="Ma J."/>
        </authorList>
    </citation>
    <scope>NUCLEOTIDE SEQUENCE [LARGE SCALE GENOMIC DNA]</scope>
    <source>
        <strain evidence="1 2">JCM 14560</strain>
    </source>
</reference>
<keyword evidence="2" id="KW-1185">Reference proteome</keyword>
<dbReference type="EMBL" id="BAAANT010000025">
    <property type="protein sequence ID" value="GAA2148916.1"/>
    <property type="molecule type" value="Genomic_DNA"/>
</dbReference>
<sequence length="366" mass="41319">MPLNDTEWSTVTRWVERHLLYGSEPRQDLVGHGIDEKFVSPLPFTNIPMSNARTLVSAARRSFELQIAVITALQGTVIGSQDPEAHQLAEFRGKLQRELHVRDSEDHFRSCALNGGHTAFIDRQDLRRTLQQFVDSTDKIVLIVDGEQDTGRSYTYELIRYLGQFKGFRPVVVPLGVATTAENVLQLLSRLLRADLNGIPGRHSDSFLLAGAVDVFNRAVACSERPWLVFDDCDKLDQNSDVWDFIGNLAEVIYQNVSPYYVIPRLVLLGYQGDGRSMPYPLRHSVLHDKAREAERADVRAFFNQHFTVAVPRRESGEPYAEADIPGLVDVTVEEVMRAVRRKAGNGESYMRRLCTAVEAVIHVDQ</sequence>
<evidence type="ECO:0008006" key="3">
    <source>
        <dbReference type="Google" id="ProtNLM"/>
    </source>
</evidence>
<comment type="caution">
    <text evidence="1">The sequence shown here is derived from an EMBL/GenBank/DDBJ whole genome shotgun (WGS) entry which is preliminary data.</text>
</comment>
<evidence type="ECO:0000313" key="1">
    <source>
        <dbReference type="EMBL" id="GAA2148916.1"/>
    </source>
</evidence>
<gene>
    <name evidence="1" type="ORF">GCM10009760_41540</name>
</gene>
<evidence type="ECO:0000313" key="2">
    <source>
        <dbReference type="Proteomes" id="UP001422759"/>
    </source>
</evidence>
<proteinExistence type="predicted"/>
<name>A0ABN2ZWC6_9ACTN</name>
<dbReference type="Proteomes" id="UP001422759">
    <property type="component" value="Unassembled WGS sequence"/>
</dbReference>
<organism evidence="1 2">
    <name type="scientific">Kitasatospora kazusensis</name>
    <dbReference type="NCBI Taxonomy" id="407974"/>
    <lineage>
        <taxon>Bacteria</taxon>
        <taxon>Bacillati</taxon>
        <taxon>Actinomycetota</taxon>
        <taxon>Actinomycetes</taxon>
        <taxon>Kitasatosporales</taxon>
        <taxon>Streptomycetaceae</taxon>
        <taxon>Kitasatospora</taxon>
    </lineage>
</organism>
<protein>
    <recommendedName>
        <fullName evidence="3">AAA domain-containing protein</fullName>
    </recommendedName>
</protein>
<accession>A0ABN2ZWC6</accession>